<accession>A0A2D3WKZ3</accession>
<evidence type="ECO:0000313" key="1">
    <source>
        <dbReference type="EMBL" id="DAB38404.1"/>
    </source>
</evidence>
<dbReference type="AlphaFoldDB" id="A0A2D3WKZ3"/>
<reference evidence="1 2" key="1">
    <citation type="journal article" date="2017" name="Front. Microbiol.">
        <title>Comparative Genomic Analysis of the Class Epsilonproteobacteria and Proposed Reclassification to Epsilonbacteraeota (phyl. nov.).</title>
        <authorList>
            <person name="Waite D.W."/>
            <person name="Vanwonterghem I."/>
            <person name="Rinke C."/>
            <person name="Parks D.H."/>
            <person name="Zhang Y."/>
            <person name="Takai K."/>
            <person name="Sievert S.M."/>
            <person name="Simon J."/>
            <person name="Campbell B.J."/>
            <person name="Hanson T.E."/>
            <person name="Woyke T."/>
            <person name="Klotz M.G."/>
            <person name="Hugenholtz P."/>
        </authorList>
    </citation>
    <scope>NUCLEOTIDE SEQUENCE [LARGE SCALE GENOMIC DNA]</scope>
    <source>
        <strain evidence="1">UBA12443</strain>
    </source>
</reference>
<evidence type="ECO:0000313" key="2">
    <source>
        <dbReference type="Proteomes" id="UP000228859"/>
    </source>
</evidence>
<proteinExistence type="predicted"/>
<dbReference type="EMBL" id="DLUI01000086">
    <property type="protein sequence ID" value="DAB38404.1"/>
    <property type="molecule type" value="Genomic_DNA"/>
</dbReference>
<dbReference type="Proteomes" id="UP000228859">
    <property type="component" value="Unassembled WGS sequence"/>
</dbReference>
<comment type="caution">
    <text evidence="1">The sequence shown here is derived from an EMBL/GenBank/DDBJ whole genome shotgun (WGS) entry which is preliminary data.</text>
</comment>
<organism evidence="1 2">
    <name type="scientific">Sulfuricurvum kujiense</name>
    <dbReference type="NCBI Taxonomy" id="148813"/>
    <lineage>
        <taxon>Bacteria</taxon>
        <taxon>Pseudomonadati</taxon>
        <taxon>Campylobacterota</taxon>
        <taxon>Epsilonproteobacteria</taxon>
        <taxon>Campylobacterales</taxon>
        <taxon>Sulfurimonadaceae</taxon>
        <taxon>Sulfuricurvum</taxon>
    </lineage>
</organism>
<dbReference type="RefSeq" id="WP_294896678.1">
    <property type="nucleotide sequence ID" value="NZ_DLUI01000086.1"/>
</dbReference>
<sequence>MTVMIDANKRQLKLLDGILKALKENDAIEAYDLGFEENKAFFSSRLEDIKSGKSKLVSHDDMWERIENRITKK</sequence>
<protein>
    <submittedName>
        <fullName evidence="1">Uncharacterized protein</fullName>
    </submittedName>
</protein>
<gene>
    <name evidence="1" type="ORF">CFH83_06180</name>
</gene>
<name>A0A2D3WKZ3_9BACT</name>